<evidence type="ECO:0000256" key="7">
    <source>
        <dbReference type="ARBA" id="ARBA00048258"/>
    </source>
</evidence>
<feature type="binding site" evidence="8">
    <location>
        <position position="175"/>
    </location>
    <ligand>
        <name>ATP</name>
        <dbReference type="ChEBI" id="CHEBI:30616"/>
    </ligand>
</feature>
<evidence type="ECO:0000313" key="11">
    <source>
        <dbReference type="Proteomes" id="UP000008631"/>
    </source>
</evidence>
<dbReference type="FunCoup" id="E8R2X1">
    <property type="interactions" value="489"/>
</dbReference>
<evidence type="ECO:0000256" key="2">
    <source>
        <dbReference type="ARBA" id="ARBA00009256"/>
    </source>
</evidence>
<dbReference type="InParanoid" id="E8R2X1"/>
<evidence type="ECO:0000313" key="10">
    <source>
        <dbReference type="EMBL" id="ADV61475.1"/>
    </source>
</evidence>
<comment type="function">
    <text evidence="8">Catalyzes the condensation of pantoate with beta-alanine in an ATP-dependent reaction via a pantoyl-adenylate intermediate.</text>
</comment>
<evidence type="ECO:0000256" key="1">
    <source>
        <dbReference type="ARBA" id="ARBA00004990"/>
    </source>
</evidence>
<keyword evidence="3 8" id="KW-0436">Ligase</keyword>
<keyword evidence="5 8" id="KW-0547">Nucleotide-binding</keyword>
<organism evidence="10 11">
    <name type="scientific">Isosphaera pallida (strain ATCC 43644 / DSM 9630 / IS1B)</name>
    <dbReference type="NCBI Taxonomy" id="575540"/>
    <lineage>
        <taxon>Bacteria</taxon>
        <taxon>Pseudomonadati</taxon>
        <taxon>Planctomycetota</taxon>
        <taxon>Planctomycetia</taxon>
        <taxon>Isosphaerales</taxon>
        <taxon>Isosphaeraceae</taxon>
        <taxon>Isosphaera</taxon>
    </lineage>
</organism>
<comment type="catalytic activity">
    <reaction evidence="7 8">
        <text>(R)-pantoate + beta-alanine + ATP = (R)-pantothenate + AMP + diphosphate + H(+)</text>
        <dbReference type="Rhea" id="RHEA:10912"/>
        <dbReference type="ChEBI" id="CHEBI:15378"/>
        <dbReference type="ChEBI" id="CHEBI:15980"/>
        <dbReference type="ChEBI" id="CHEBI:29032"/>
        <dbReference type="ChEBI" id="CHEBI:30616"/>
        <dbReference type="ChEBI" id="CHEBI:33019"/>
        <dbReference type="ChEBI" id="CHEBI:57966"/>
        <dbReference type="ChEBI" id="CHEBI:456215"/>
        <dbReference type="EC" id="6.3.2.1"/>
    </reaction>
</comment>
<dbReference type="EMBL" id="CP002353">
    <property type="protein sequence ID" value="ADV61475.1"/>
    <property type="molecule type" value="Genomic_DNA"/>
</dbReference>
<feature type="binding site" evidence="8">
    <location>
        <begin position="146"/>
        <end position="149"/>
    </location>
    <ligand>
        <name>ATP</name>
        <dbReference type="ChEBI" id="CHEBI:30616"/>
    </ligand>
</feature>
<dbReference type="SUPFAM" id="SSF52374">
    <property type="entry name" value="Nucleotidylyl transferase"/>
    <property type="match status" value="1"/>
</dbReference>
<keyword evidence="11" id="KW-1185">Reference proteome</keyword>
<dbReference type="UniPathway" id="UPA00028">
    <property type="reaction ID" value="UER00005"/>
</dbReference>
<dbReference type="InterPro" id="IPR042176">
    <property type="entry name" value="Pantoate_ligase_C"/>
</dbReference>
<accession>E8R2X1</accession>
<reference evidence="10 11" key="1">
    <citation type="journal article" date="2011" name="Stand. Genomic Sci.">
        <title>Complete genome sequence of Isosphaera pallida type strain (IS1B).</title>
        <authorList>
            <consortium name="US DOE Joint Genome Institute (JGI-PGF)"/>
            <person name="Goker M."/>
            <person name="Cleland D."/>
            <person name="Saunders E."/>
            <person name="Lapidus A."/>
            <person name="Nolan M."/>
            <person name="Lucas S."/>
            <person name="Hammon N."/>
            <person name="Deshpande S."/>
            <person name="Cheng J.F."/>
            <person name="Tapia R."/>
            <person name="Han C."/>
            <person name="Goodwin L."/>
            <person name="Pitluck S."/>
            <person name="Liolios K."/>
            <person name="Pagani I."/>
            <person name="Ivanova N."/>
            <person name="Mavromatis K."/>
            <person name="Pati A."/>
            <person name="Chen A."/>
            <person name="Palaniappan K."/>
            <person name="Land M."/>
            <person name="Hauser L."/>
            <person name="Chang Y.J."/>
            <person name="Jeffries C.D."/>
            <person name="Detter J.C."/>
            <person name="Beck B."/>
            <person name="Woyke T."/>
            <person name="Bristow J."/>
            <person name="Eisen J.A."/>
            <person name="Markowitz V."/>
            <person name="Hugenholtz P."/>
            <person name="Kyrpides N.C."/>
            <person name="Klenk H.P."/>
        </authorList>
    </citation>
    <scope>NUCLEOTIDE SEQUENCE [LARGE SCALE GENOMIC DNA]</scope>
    <source>
        <strain evidence="11">ATCC 43644 / DSM 9630 / IS1B</strain>
    </source>
</reference>
<feature type="binding site" evidence="8">
    <location>
        <position position="60"/>
    </location>
    <ligand>
        <name>beta-alanine</name>
        <dbReference type="ChEBI" id="CHEBI:57966"/>
    </ligand>
</feature>
<keyword evidence="4 8" id="KW-0566">Pantothenate biosynthesis</keyword>
<gene>
    <name evidence="8" type="primary">panC</name>
    <name evidence="10" type="ordered locus">Isop_0885</name>
</gene>
<comment type="subcellular location">
    <subcellularLocation>
        <location evidence="8">Cytoplasm</location>
    </subcellularLocation>
</comment>
<dbReference type="CDD" id="cd00560">
    <property type="entry name" value="PanC"/>
    <property type="match status" value="1"/>
</dbReference>
<keyword evidence="6 8" id="KW-0067">ATP-binding</keyword>
<dbReference type="eggNOG" id="COG0414">
    <property type="taxonomic scope" value="Bacteria"/>
</dbReference>
<feature type="binding site" evidence="8">
    <location>
        <begin position="183"/>
        <end position="186"/>
    </location>
    <ligand>
        <name>ATP</name>
        <dbReference type="ChEBI" id="CHEBI:30616"/>
    </ligand>
</feature>
<dbReference type="InterPro" id="IPR014729">
    <property type="entry name" value="Rossmann-like_a/b/a_fold"/>
</dbReference>
<evidence type="ECO:0000256" key="8">
    <source>
        <dbReference type="HAMAP-Rule" id="MF_00158"/>
    </source>
</evidence>
<dbReference type="HAMAP" id="MF_00158">
    <property type="entry name" value="PanC"/>
    <property type="match status" value="1"/>
</dbReference>
<keyword evidence="8" id="KW-0963">Cytoplasm</keyword>
<comment type="pathway">
    <text evidence="1 8">Cofactor biosynthesis; (R)-pantothenate biosynthesis; (R)-pantothenate from (R)-pantoate and beta-alanine: step 1/1.</text>
</comment>
<name>E8R2X1_ISOPI</name>
<comment type="subunit">
    <text evidence="8">Homodimer.</text>
</comment>
<dbReference type="GO" id="GO:0015940">
    <property type="term" value="P:pantothenate biosynthetic process"/>
    <property type="evidence" value="ECO:0007669"/>
    <property type="project" value="UniProtKB-UniRule"/>
</dbReference>
<dbReference type="GO" id="GO:0005829">
    <property type="term" value="C:cytosol"/>
    <property type="evidence" value="ECO:0007669"/>
    <property type="project" value="TreeGrafter"/>
</dbReference>
<dbReference type="Gene3D" id="3.40.50.620">
    <property type="entry name" value="HUPs"/>
    <property type="match status" value="1"/>
</dbReference>
<protein>
    <recommendedName>
        <fullName evidence="8">Pantothenate synthetase</fullName>
        <shortName evidence="8">PS</shortName>
        <ecNumber evidence="8">6.3.2.1</ecNumber>
    </recommendedName>
    <alternativeName>
        <fullName evidence="8">Pantoate--beta-alanine ligase</fullName>
    </alternativeName>
    <alternativeName>
        <fullName evidence="8">Pantoate-activating enzyme</fullName>
    </alternativeName>
</protein>
<dbReference type="NCBIfam" id="TIGR00018">
    <property type="entry name" value="panC"/>
    <property type="match status" value="1"/>
</dbReference>
<dbReference type="STRING" id="575540.Isop_0885"/>
<dbReference type="HOGENOM" id="CLU_047148_0_0_0"/>
<dbReference type="Gene3D" id="3.30.1300.10">
    <property type="entry name" value="Pantoate-beta-alanine ligase, C-terminal domain"/>
    <property type="match status" value="1"/>
</dbReference>
<evidence type="ECO:0000256" key="4">
    <source>
        <dbReference type="ARBA" id="ARBA00022655"/>
    </source>
</evidence>
<dbReference type="InterPro" id="IPR003721">
    <property type="entry name" value="Pantoate_ligase"/>
</dbReference>
<comment type="similarity">
    <text evidence="2 8">Belongs to the pantothenate synthetase family.</text>
</comment>
<comment type="miscellaneous">
    <text evidence="8">The reaction proceeds by a bi uni uni bi ping pong mechanism.</text>
</comment>
<dbReference type="PANTHER" id="PTHR21299">
    <property type="entry name" value="CYTIDYLATE KINASE/PANTOATE-BETA-ALANINE LIGASE"/>
    <property type="match status" value="1"/>
</dbReference>
<feature type="binding site" evidence="8">
    <location>
        <position position="152"/>
    </location>
    <ligand>
        <name>(R)-pantoate</name>
        <dbReference type="ChEBI" id="CHEBI:15980"/>
    </ligand>
</feature>
<evidence type="ECO:0000256" key="3">
    <source>
        <dbReference type="ARBA" id="ARBA00022598"/>
    </source>
</evidence>
<evidence type="ECO:0000256" key="9">
    <source>
        <dbReference type="SAM" id="MobiDB-lite"/>
    </source>
</evidence>
<sequence>MVVATPSDVRKHLVPARAAGKRIGLVPTMGALHAGHASLITSCRKDCDVLVVSIFVNPTQFGPNEDLDRYPRTFAEDCRLCDELGVDLIYAPTTPAMYPPGFATTVRVEGLSSVWEGASRPTHFQGVATVVLKLFQQICPDVAWFGLKDFQQTVILSRMVTDLDLGVELKFGPTIREPDGLALSSRNRLLSPEDRAAAPVLYRALKRAAEAVSQGEEEVDRVRQILWDTLNSEPRGRVDYAEILDPVELTRLEGRFQGRPAVAALAVRFGEVRLIDNHPLTPASPRSREPRDPITAQFMGDDEHFRAGEG</sequence>
<feature type="binding site" evidence="8">
    <location>
        <position position="60"/>
    </location>
    <ligand>
        <name>(R)-pantoate</name>
        <dbReference type="ChEBI" id="CHEBI:15980"/>
    </ligand>
</feature>
<dbReference type="Pfam" id="PF02569">
    <property type="entry name" value="Pantoate_ligase"/>
    <property type="match status" value="1"/>
</dbReference>
<evidence type="ECO:0000256" key="6">
    <source>
        <dbReference type="ARBA" id="ARBA00022840"/>
    </source>
</evidence>
<dbReference type="KEGG" id="ipa:Isop_0885"/>
<dbReference type="GO" id="GO:0004592">
    <property type="term" value="F:pantoate-beta-alanine ligase activity"/>
    <property type="evidence" value="ECO:0007669"/>
    <property type="project" value="UniProtKB-UniRule"/>
</dbReference>
<feature type="compositionally biased region" description="Basic and acidic residues" evidence="9">
    <location>
        <begin position="301"/>
        <end position="310"/>
    </location>
</feature>
<proteinExistence type="inferred from homology"/>
<feature type="active site" description="Proton donor" evidence="8">
    <location>
        <position position="36"/>
    </location>
</feature>
<dbReference type="EC" id="6.3.2.1" evidence="8"/>
<dbReference type="Proteomes" id="UP000008631">
    <property type="component" value="Chromosome"/>
</dbReference>
<dbReference type="PANTHER" id="PTHR21299:SF1">
    <property type="entry name" value="PANTOATE--BETA-ALANINE LIGASE"/>
    <property type="match status" value="1"/>
</dbReference>
<dbReference type="GO" id="GO:0005524">
    <property type="term" value="F:ATP binding"/>
    <property type="evidence" value="ECO:0007669"/>
    <property type="project" value="UniProtKB-KW"/>
</dbReference>
<feature type="region of interest" description="Disordered" evidence="9">
    <location>
        <begin position="278"/>
        <end position="310"/>
    </location>
</feature>
<feature type="binding site" evidence="8">
    <location>
        <begin position="29"/>
        <end position="36"/>
    </location>
    <ligand>
        <name>ATP</name>
        <dbReference type="ChEBI" id="CHEBI:30616"/>
    </ligand>
</feature>
<evidence type="ECO:0000256" key="5">
    <source>
        <dbReference type="ARBA" id="ARBA00022741"/>
    </source>
</evidence>
<dbReference type="AlphaFoldDB" id="E8R2X1"/>